<dbReference type="Proteomes" id="UP000321595">
    <property type="component" value="Chromosome"/>
</dbReference>
<evidence type="ECO:0000313" key="3">
    <source>
        <dbReference type="Proteomes" id="UP000321595"/>
    </source>
</evidence>
<feature type="domain" description="Rifampin ADP-ribosyltransferase" evidence="1">
    <location>
        <begin position="9"/>
        <end position="96"/>
    </location>
</feature>
<dbReference type="AlphaFoldDB" id="A0A5B8XXU2"/>
<sequence>MKDQESLCFYGTRVDLSPGEEIRPDGGELFCTRELDAAIWAAELADGEGLPRVFRVAPKGSLVDLSESPDFQRPPHPSMTLRTTEPLVVLGEVTSWNFYHGTKADLRPGDLIAPGFAANHGPTARLANYVYFTKTLDASIWGAELAVGEGPGRIYIVEPIGEYEDDPNLTNMKFKGNPTKSFRSKDALRVVAEVAEWTGHDASVVQLMKEGLQRLAEAGVEPED</sequence>
<dbReference type="Gene3D" id="3.20.170.40">
    <property type="entry name" value="Rifampin ADP-ribosyltransferase domain"/>
    <property type="match status" value="2"/>
</dbReference>
<dbReference type="NCBIfam" id="NF033144">
    <property type="entry name" value="rifampin_ARR"/>
    <property type="match status" value="1"/>
</dbReference>
<name>A0A5B8XXU2_9DELT</name>
<reference evidence="2 3" key="1">
    <citation type="submission" date="2019-08" db="EMBL/GenBank/DDBJ databases">
        <authorList>
            <person name="Liang Q."/>
        </authorList>
    </citation>
    <scope>NUCLEOTIDE SEQUENCE [LARGE SCALE GENOMIC DNA]</scope>
    <source>
        <strain evidence="2 3">V1718</strain>
    </source>
</reference>
<dbReference type="RefSeq" id="WP_146963299.1">
    <property type="nucleotide sequence ID" value="NZ_CP042467.1"/>
</dbReference>
<dbReference type="OrthoDB" id="5509356at2"/>
<dbReference type="EMBL" id="CP042467">
    <property type="protein sequence ID" value="QED30001.1"/>
    <property type="molecule type" value="Genomic_DNA"/>
</dbReference>
<organism evidence="2 3">
    <name type="scientific">Microvenator marinus</name>
    <dbReference type="NCBI Taxonomy" id="2600177"/>
    <lineage>
        <taxon>Bacteria</taxon>
        <taxon>Deltaproteobacteria</taxon>
        <taxon>Bradymonadales</taxon>
        <taxon>Microvenatoraceae</taxon>
        <taxon>Microvenator</taxon>
    </lineage>
</organism>
<dbReference type="KEGG" id="bbae:FRD01_22755"/>
<accession>A0A5B8XXU2</accession>
<gene>
    <name evidence="2" type="primary">arr</name>
    <name evidence="2" type="ORF">FRD01_22755</name>
</gene>
<proteinExistence type="predicted"/>
<keyword evidence="2" id="KW-0808">Transferase</keyword>
<keyword evidence="3" id="KW-1185">Reference proteome</keyword>
<dbReference type="Pfam" id="PF12120">
    <property type="entry name" value="Arr-ms"/>
    <property type="match status" value="2"/>
</dbReference>
<evidence type="ECO:0000313" key="2">
    <source>
        <dbReference type="EMBL" id="QED30001.1"/>
    </source>
</evidence>
<dbReference type="GO" id="GO:0016740">
    <property type="term" value="F:transferase activity"/>
    <property type="evidence" value="ECO:0007669"/>
    <property type="project" value="UniProtKB-KW"/>
</dbReference>
<evidence type="ECO:0000259" key="1">
    <source>
        <dbReference type="Pfam" id="PF12120"/>
    </source>
</evidence>
<dbReference type="InterPro" id="IPR038611">
    <property type="entry name" value="Arr_sf"/>
</dbReference>
<dbReference type="InterPro" id="IPR021975">
    <property type="entry name" value="Rifampin_Arr"/>
</dbReference>
<feature type="domain" description="Rifampin ADP-ribosyltransferase" evidence="1">
    <location>
        <begin position="98"/>
        <end position="197"/>
    </location>
</feature>
<protein>
    <submittedName>
        <fullName evidence="2">NAD(+)--rifampin ADP-ribosyltransferase</fullName>
    </submittedName>
</protein>